<comment type="caution">
    <text evidence="2">The sequence shown here is derived from an EMBL/GenBank/DDBJ whole genome shotgun (WGS) entry which is preliminary data.</text>
</comment>
<gene>
    <name evidence="2" type="ORF">P8609_16460</name>
</gene>
<protein>
    <recommendedName>
        <fullName evidence="4">Type 1 fimbrial protein</fullName>
    </recommendedName>
</protein>
<evidence type="ECO:0000313" key="2">
    <source>
        <dbReference type="EMBL" id="MDR0184558.1"/>
    </source>
</evidence>
<evidence type="ECO:0000256" key="1">
    <source>
        <dbReference type="SAM" id="SignalP"/>
    </source>
</evidence>
<evidence type="ECO:0000313" key="3">
    <source>
        <dbReference type="Proteomes" id="UP001233535"/>
    </source>
</evidence>
<organism evidence="2 3">
    <name type="scientific">Lysobacter arvi</name>
    <dbReference type="NCBI Taxonomy" id="3038776"/>
    <lineage>
        <taxon>Bacteria</taxon>
        <taxon>Pseudomonadati</taxon>
        <taxon>Pseudomonadota</taxon>
        <taxon>Gammaproteobacteria</taxon>
        <taxon>Lysobacterales</taxon>
        <taxon>Lysobacteraceae</taxon>
        <taxon>Lysobacter</taxon>
    </lineage>
</organism>
<accession>A0ABU1CHX6</accession>
<keyword evidence="1" id="KW-0732">Signal</keyword>
<sequence>MKRVRATVGAVLCAMVVTAGANAHAAGGRITFTGRVVNPTCAPAAIPSPAQTVPQHLRSQCAGSANPSRYTLQLEPAAAHARSQLVSYYAGYLREGGSTEAVWVATQIYD</sequence>
<proteinExistence type="predicted"/>
<feature type="signal peptide" evidence="1">
    <location>
        <begin position="1"/>
        <end position="25"/>
    </location>
</feature>
<reference evidence="2 3" key="1">
    <citation type="submission" date="2023-04" db="EMBL/GenBank/DDBJ databases">
        <title>Lysobacter sp. strain UC isolated from soil sample.</title>
        <authorList>
            <person name="Choksket S."/>
            <person name="Harshvardhan F."/>
            <person name="Rana R."/>
            <person name="Patil P.B."/>
            <person name="Korpole S."/>
        </authorList>
    </citation>
    <scope>NUCLEOTIDE SEQUENCE [LARGE SCALE GENOMIC DNA]</scope>
    <source>
        <strain evidence="2 3">UC</strain>
    </source>
</reference>
<keyword evidence="3" id="KW-1185">Reference proteome</keyword>
<name>A0ABU1CHX6_9GAMM</name>
<dbReference type="EMBL" id="JARUHG010000006">
    <property type="protein sequence ID" value="MDR0184558.1"/>
    <property type="molecule type" value="Genomic_DNA"/>
</dbReference>
<dbReference type="RefSeq" id="WP_309263672.1">
    <property type="nucleotide sequence ID" value="NZ_JARUHG010000006.1"/>
</dbReference>
<feature type="chain" id="PRO_5046943177" description="Type 1 fimbrial protein" evidence="1">
    <location>
        <begin position="26"/>
        <end position="110"/>
    </location>
</feature>
<dbReference type="Proteomes" id="UP001233535">
    <property type="component" value="Unassembled WGS sequence"/>
</dbReference>
<evidence type="ECO:0008006" key="4">
    <source>
        <dbReference type="Google" id="ProtNLM"/>
    </source>
</evidence>